<dbReference type="RefSeq" id="WP_145189705.1">
    <property type="nucleotide sequence ID" value="NZ_CP036266.1"/>
</dbReference>
<dbReference type="GO" id="GO:0005886">
    <property type="term" value="C:plasma membrane"/>
    <property type="evidence" value="ECO:0007669"/>
    <property type="project" value="UniProtKB-SubCell"/>
</dbReference>
<keyword evidence="12" id="KW-1185">Reference proteome</keyword>
<proteinExistence type="inferred from homology"/>
<evidence type="ECO:0000313" key="12">
    <source>
        <dbReference type="Proteomes" id="UP000320421"/>
    </source>
</evidence>
<keyword evidence="4" id="KW-1003">Cell membrane</keyword>
<evidence type="ECO:0000256" key="5">
    <source>
        <dbReference type="ARBA" id="ARBA00022692"/>
    </source>
</evidence>
<feature type="transmembrane region" description="Helical" evidence="9">
    <location>
        <begin position="40"/>
        <end position="59"/>
    </location>
</feature>
<evidence type="ECO:0000256" key="8">
    <source>
        <dbReference type="ARBA" id="ARBA00023136"/>
    </source>
</evidence>
<evidence type="ECO:0000256" key="3">
    <source>
        <dbReference type="ARBA" id="ARBA00022448"/>
    </source>
</evidence>
<sequence length="263" mass="30363">MNNRVKLALEDVVDVIKSSRLCMFLAWFDIRIRYRRSKIGPFWITISMAIFIIALGVVYSKLFNMAPDEYLPNLAAGYLFWTLIAATISEAPTIFIDNAAYLKDMKINLLVFVFRALARNTIIFLHNALFIMFVCFYFKIWPQLQTLLVIPGLFLVLLNLFWITLFFGIVGARYRDLAPIIQSMVQVLFFVSPITWLPKLVGEDSWVVMFNPIAYFLDLTRAPILNQTPALSSWLITAGISIIGFAVSLLLYAYKRDRIVYWI</sequence>
<keyword evidence="3" id="KW-0813">Transport</keyword>
<comment type="similarity">
    <text evidence="2">Belongs to the ABC-2 integral membrane protein family.</text>
</comment>
<dbReference type="AlphaFoldDB" id="A0A517PUC7"/>
<keyword evidence="8 9" id="KW-0472">Membrane</keyword>
<dbReference type="OrthoDB" id="9786910at2"/>
<evidence type="ECO:0000256" key="2">
    <source>
        <dbReference type="ARBA" id="ARBA00007783"/>
    </source>
</evidence>
<keyword evidence="6 9" id="KW-1133">Transmembrane helix</keyword>
<evidence type="ECO:0000256" key="1">
    <source>
        <dbReference type="ARBA" id="ARBA00004651"/>
    </source>
</evidence>
<dbReference type="Proteomes" id="UP000320421">
    <property type="component" value="Chromosome"/>
</dbReference>
<dbReference type="EMBL" id="CP036266">
    <property type="protein sequence ID" value="QDT22981.1"/>
    <property type="molecule type" value="Genomic_DNA"/>
</dbReference>
<dbReference type="GO" id="GO:0015920">
    <property type="term" value="P:lipopolysaccharide transport"/>
    <property type="evidence" value="ECO:0007669"/>
    <property type="project" value="TreeGrafter"/>
</dbReference>
<dbReference type="PANTHER" id="PTHR30413">
    <property type="entry name" value="INNER MEMBRANE TRANSPORT PERMEASE"/>
    <property type="match status" value="1"/>
</dbReference>
<keyword evidence="7" id="KW-0762">Sugar transport</keyword>
<accession>A0A517PUC7</accession>
<dbReference type="GO" id="GO:0140359">
    <property type="term" value="F:ABC-type transporter activity"/>
    <property type="evidence" value="ECO:0007669"/>
    <property type="project" value="InterPro"/>
</dbReference>
<organism evidence="11 12">
    <name type="scientific">Gimesia chilikensis</name>
    <dbReference type="NCBI Taxonomy" id="2605989"/>
    <lineage>
        <taxon>Bacteria</taxon>
        <taxon>Pseudomonadati</taxon>
        <taxon>Planctomycetota</taxon>
        <taxon>Planctomycetia</taxon>
        <taxon>Planctomycetales</taxon>
        <taxon>Planctomycetaceae</taxon>
        <taxon>Gimesia</taxon>
    </lineage>
</organism>
<evidence type="ECO:0000256" key="9">
    <source>
        <dbReference type="SAM" id="Phobius"/>
    </source>
</evidence>
<protein>
    <submittedName>
        <fullName evidence="11">ABC-2 type transporter</fullName>
    </submittedName>
</protein>
<feature type="transmembrane region" description="Helical" evidence="9">
    <location>
        <begin position="234"/>
        <end position="254"/>
    </location>
</feature>
<dbReference type="InterPro" id="IPR013525">
    <property type="entry name" value="ABC2_TM"/>
</dbReference>
<comment type="subcellular location">
    <subcellularLocation>
        <location evidence="1">Cell membrane</location>
        <topology evidence="1">Multi-pass membrane protein</topology>
    </subcellularLocation>
</comment>
<evidence type="ECO:0000256" key="7">
    <source>
        <dbReference type="ARBA" id="ARBA00023047"/>
    </source>
</evidence>
<dbReference type="GO" id="GO:0015774">
    <property type="term" value="P:polysaccharide transport"/>
    <property type="evidence" value="ECO:0007669"/>
    <property type="project" value="UniProtKB-KW"/>
</dbReference>
<evidence type="ECO:0000313" key="11">
    <source>
        <dbReference type="EMBL" id="QDT22981.1"/>
    </source>
</evidence>
<feature type="transmembrane region" description="Helical" evidence="9">
    <location>
        <begin position="177"/>
        <end position="197"/>
    </location>
</feature>
<name>A0A517PUC7_9PLAN</name>
<feature type="domain" description="ABC-2 type transporter transmembrane" evidence="10">
    <location>
        <begin position="22"/>
        <end position="222"/>
    </location>
</feature>
<feature type="transmembrane region" description="Helical" evidence="9">
    <location>
        <begin position="122"/>
        <end position="141"/>
    </location>
</feature>
<keyword evidence="5 9" id="KW-0812">Transmembrane</keyword>
<reference evidence="11 12" key="1">
    <citation type="submission" date="2019-02" db="EMBL/GenBank/DDBJ databases">
        <title>Deep-cultivation of Planctomycetes and their phenomic and genomic characterization uncovers novel biology.</title>
        <authorList>
            <person name="Wiegand S."/>
            <person name="Jogler M."/>
            <person name="Boedeker C."/>
            <person name="Pinto D."/>
            <person name="Vollmers J."/>
            <person name="Rivas-Marin E."/>
            <person name="Kohn T."/>
            <person name="Peeters S.H."/>
            <person name="Heuer A."/>
            <person name="Rast P."/>
            <person name="Oberbeckmann S."/>
            <person name="Bunk B."/>
            <person name="Jeske O."/>
            <person name="Meyerdierks A."/>
            <person name="Storesund J.E."/>
            <person name="Kallscheuer N."/>
            <person name="Luecker S."/>
            <person name="Lage O.M."/>
            <person name="Pohl T."/>
            <person name="Merkel B.J."/>
            <person name="Hornburger P."/>
            <person name="Mueller R.-W."/>
            <person name="Bruemmer F."/>
            <person name="Labrenz M."/>
            <person name="Spormann A.M."/>
            <person name="Op den Camp H."/>
            <person name="Overmann J."/>
            <person name="Amann R."/>
            <person name="Jetten M.S.M."/>
            <person name="Mascher T."/>
            <person name="Medema M.H."/>
            <person name="Devos D.P."/>
            <person name="Kaster A.-K."/>
            <person name="Ovreas L."/>
            <person name="Rohde M."/>
            <person name="Galperin M.Y."/>
            <person name="Jogler C."/>
        </authorList>
    </citation>
    <scope>NUCLEOTIDE SEQUENCE [LARGE SCALE GENOMIC DNA]</scope>
    <source>
        <strain evidence="11 12">HG66A1</strain>
    </source>
</reference>
<dbReference type="Pfam" id="PF01061">
    <property type="entry name" value="ABC2_membrane"/>
    <property type="match status" value="1"/>
</dbReference>
<gene>
    <name evidence="11" type="ORF">HG66A1_47920</name>
</gene>
<evidence type="ECO:0000259" key="10">
    <source>
        <dbReference type="Pfam" id="PF01061"/>
    </source>
</evidence>
<dbReference type="PANTHER" id="PTHR30413:SF10">
    <property type="entry name" value="CAPSULE POLYSACCHARIDE EXPORT INNER-MEMBRANE PROTEIN CTRC"/>
    <property type="match status" value="1"/>
</dbReference>
<keyword evidence="7" id="KW-0625">Polysaccharide transport</keyword>
<evidence type="ECO:0000256" key="6">
    <source>
        <dbReference type="ARBA" id="ARBA00022989"/>
    </source>
</evidence>
<feature type="transmembrane region" description="Helical" evidence="9">
    <location>
        <begin position="79"/>
        <end position="101"/>
    </location>
</feature>
<evidence type="ECO:0000256" key="4">
    <source>
        <dbReference type="ARBA" id="ARBA00022475"/>
    </source>
</evidence>
<feature type="transmembrane region" description="Helical" evidence="9">
    <location>
        <begin position="147"/>
        <end position="170"/>
    </location>
</feature>